<gene>
    <name evidence="4" type="ORF">GWK08_11080</name>
</gene>
<dbReference type="PANTHER" id="PTHR30576">
    <property type="entry name" value="COLANIC BIOSYNTHESIS UDP-GLUCOSE LIPID CARRIER TRANSFERASE"/>
    <property type="match status" value="1"/>
</dbReference>
<name>A0A6P0UU83_9FLAO</name>
<evidence type="ECO:0000256" key="1">
    <source>
        <dbReference type="ARBA" id="ARBA00006464"/>
    </source>
</evidence>
<feature type="transmembrane region" description="Helical" evidence="2">
    <location>
        <begin position="12"/>
        <end position="37"/>
    </location>
</feature>
<sequence>MYKNFIKRLIDFLGALIGFLILFPITFTVGVVLAIVIKGNPFFFQSRPGKNERIFKIIKFKTMTDARDDKGELLPDIDRVTPFGEFLRKTSLDEIPQLLNVIIGDMSIVGPRPLRVQYLPYYNEEEQLRHTVRPGITGLAQVSGRNLLGWDEKLAKDVEYVKKLSFILDCRIILKTVEKVFKGSDVVIDPNMLDFDKHRQQQIETNSK</sequence>
<proteinExistence type="inferred from homology"/>
<dbReference type="AlphaFoldDB" id="A0A6P0UU83"/>
<keyword evidence="5" id="KW-1185">Reference proteome</keyword>
<dbReference type="InterPro" id="IPR003362">
    <property type="entry name" value="Bact_transf"/>
</dbReference>
<dbReference type="Proteomes" id="UP000468581">
    <property type="component" value="Unassembled WGS sequence"/>
</dbReference>
<feature type="domain" description="Bacterial sugar transferase" evidence="3">
    <location>
        <begin position="7"/>
        <end position="182"/>
    </location>
</feature>
<evidence type="ECO:0000259" key="3">
    <source>
        <dbReference type="Pfam" id="PF02397"/>
    </source>
</evidence>
<evidence type="ECO:0000313" key="5">
    <source>
        <dbReference type="Proteomes" id="UP000468581"/>
    </source>
</evidence>
<keyword evidence="2" id="KW-0812">Transmembrane</keyword>
<organism evidence="4 5">
    <name type="scientific">Leptobacterium flavescens</name>
    <dbReference type="NCBI Taxonomy" id="472055"/>
    <lineage>
        <taxon>Bacteria</taxon>
        <taxon>Pseudomonadati</taxon>
        <taxon>Bacteroidota</taxon>
        <taxon>Flavobacteriia</taxon>
        <taxon>Flavobacteriales</taxon>
        <taxon>Flavobacteriaceae</taxon>
        <taxon>Leptobacterium</taxon>
    </lineage>
</organism>
<keyword evidence="2" id="KW-0472">Membrane</keyword>
<protein>
    <submittedName>
        <fullName evidence="4">Sugar transferase</fullName>
    </submittedName>
</protein>
<comment type="caution">
    <text evidence="4">The sequence shown here is derived from an EMBL/GenBank/DDBJ whole genome shotgun (WGS) entry which is preliminary data.</text>
</comment>
<dbReference type="PANTHER" id="PTHR30576:SF8">
    <property type="entry name" value="UNDECAPRENYL-PHOSPHATE GALACTOSE PHOSPHOTRANSFERASE"/>
    <property type="match status" value="1"/>
</dbReference>
<dbReference type="EMBL" id="JAABOO010000002">
    <property type="protein sequence ID" value="NER13986.1"/>
    <property type="molecule type" value="Genomic_DNA"/>
</dbReference>
<reference evidence="4 5" key="1">
    <citation type="submission" date="2020-01" db="EMBL/GenBank/DDBJ databases">
        <title>Leptobacterium flavescens.</title>
        <authorList>
            <person name="Wang G."/>
        </authorList>
    </citation>
    <scope>NUCLEOTIDE SEQUENCE [LARGE SCALE GENOMIC DNA]</scope>
    <source>
        <strain evidence="4 5">KCTC 22160</strain>
    </source>
</reference>
<keyword evidence="4" id="KW-0808">Transferase</keyword>
<dbReference type="RefSeq" id="WP_163607253.1">
    <property type="nucleotide sequence ID" value="NZ_JAABOO010000002.1"/>
</dbReference>
<evidence type="ECO:0000256" key="2">
    <source>
        <dbReference type="SAM" id="Phobius"/>
    </source>
</evidence>
<evidence type="ECO:0000313" key="4">
    <source>
        <dbReference type="EMBL" id="NER13986.1"/>
    </source>
</evidence>
<dbReference type="GO" id="GO:0016780">
    <property type="term" value="F:phosphotransferase activity, for other substituted phosphate groups"/>
    <property type="evidence" value="ECO:0007669"/>
    <property type="project" value="TreeGrafter"/>
</dbReference>
<keyword evidence="2" id="KW-1133">Transmembrane helix</keyword>
<accession>A0A6P0UU83</accession>
<comment type="similarity">
    <text evidence="1">Belongs to the bacterial sugar transferase family.</text>
</comment>
<dbReference type="Pfam" id="PF02397">
    <property type="entry name" value="Bac_transf"/>
    <property type="match status" value="1"/>
</dbReference>